<dbReference type="SUPFAM" id="SSF81514">
    <property type="entry name" value="Subunit X (non-heme 7 kDa protein) of cytochrome bc1 complex (Ubiquinol-cytochrome c reductase)"/>
    <property type="match status" value="1"/>
</dbReference>
<dbReference type="Pfam" id="PF05365">
    <property type="entry name" value="UCR_UQCRX_QCR9"/>
    <property type="match status" value="1"/>
</dbReference>
<evidence type="ECO:0000256" key="9">
    <source>
        <dbReference type="ARBA" id="ARBA00023128"/>
    </source>
</evidence>
<proteinExistence type="inferred from homology"/>
<dbReference type="Gene3D" id="1.20.5.260">
    <property type="entry name" value="Cytochrome b-c1 complex subunit 9"/>
    <property type="match status" value="1"/>
</dbReference>
<evidence type="ECO:0000256" key="3">
    <source>
        <dbReference type="ARBA" id="ARBA00022448"/>
    </source>
</evidence>
<dbReference type="EMBL" id="JZEE01000551">
    <property type="protein sequence ID" value="KJK63634.1"/>
    <property type="molecule type" value="Genomic_DNA"/>
</dbReference>
<dbReference type="InterPro" id="IPR008027">
    <property type="entry name" value="QCR9"/>
</dbReference>
<evidence type="ECO:0000256" key="10">
    <source>
        <dbReference type="ARBA" id="ARBA00023136"/>
    </source>
</evidence>
<dbReference type="FunFam" id="1.20.5.260:FF:000001">
    <property type="entry name" value="Cytochrome b-c1 complex subunit 9"/>
    <property type="match status" value="1"/>
</dbReference>
<evidence type="ECO:0000256" key="4">
    <source>
        <dbReference type="ARBA" id="ARBA00022660"/>
    </source>
</evidence>
<reference evidence="12 13" key="1">
    <citation type="submission" date="2015-02" db="EMBL/GenBank/DDBJ databases">
        <title>Draft genome sequence of Aspergillus parasiticus SU-1.</title>
        <authorList>
            <person name="Yu J."/>
            <person name="Fedorova N."/>
            <person name="Yin Y."/>
            <person name="Losada L."/>
            <person name="Zafar N."/>
            <person name="Taujale R."/>
            <person name="Ehrlich K.C."/>
            <person name="Bhatnagar D."/>
            <person name="Cleveland T.E."/>
            <person name="Bennett J.W."/>
            <person name="Nierman W.C."/>
        </authorList>
    </citation>
    <scope>NUCLEOTIDE SEQUENCE [LARGE SCALE GENOMIC DNA]</scope>
    <source>
        <strain evidence="13">ATCC 56775 / NRRL 5862 / SRRC 143 / SU-1</strain>
    </source>
</reference>
<keyword evidence="8" id="KW-1133">Transmembrane helix</keyword>
<protein>
    <recommendedName>
        <fullName evidence="11">Complex III subunit 9</fullName>
    </recommendedName>
</protein>
<keyword evidence="10" id="KW-0472">Membrane</keyword>
<dbReference type="OrthoDB" id="44067at2759"/>
<dbReference type="AlphaFoldDB" id="A0A0F0I7B0"/>
<keyword evidence="6" id="KW-0999">Mitochondrion inner membrane</keyword>
<keyword evidence="4" id="KW-0679">Respiratory chain</keyword>
<keyword evidence="3" id="KW-0813">Transport</keyword>
<gene>
    <name evidence="12" type="ORF">P875_00064929</name>
</gene>
<comment type="subcellular location">
    <subcellularLocation>
        <location evidence="1">Mitochondrion inner membrane</location>
        <topology evidence="1">Single-pass membrane protein</topology>
    </subcellularLocation>
</comment>
<keyword evidence="9" id="KW-0496">Mitochondrion</keyword>
<dbReference type="PANTHER" id="PTHR12980">
    <property type="entry name" value="UBIQUINOL-CYTOCHROME C REDUCTASE COMPLEX, SUBUNIT X"/>
    <property type="match status" value="1"/>
</dbReference>
<organism evidence="12 13">
    <name type="scientific">Aspergillus parasiticus (strain ATCC 56775 / NRRL 5862 / SRRC 143 / SU-1)</name>
    <dbReference type="NCBI Taxonomy" id="1403190"/>
    <lineage>
        <taxon>Eukaryota</taxon>
        <taxon>Fungi</taxon>
        <taxon>Dikarya</taxon>
        <taxon>Ascomycota</taxon>
        <taxon>Pezizomycotina</taxon>
        <taxon>Eurotiomycetes</taxon>
        <taxon>Eurotiomycetidae</taxon>
        <taxon>Eurotiales</taxon>
        <taxon>Aspergillaceae</taxon>
        <taxon>Aspergillus</taxon>
        <taxon>Aspergillus subgen. Circumdati</taxon>
    </lineage>
</organism>
<evidence type="ECO:0000256" key="6">
    <source>
        <dbReference type="ARBA" id="ARBA00022792"/>
    </source>
</evidence>
<comment type="caution">
    <text evidence="12">The sequence shown here is derived from an EMBL/GenBank/DDBJ whole genome shotgun (WGS) entry which is preliminary data.</text>
</comment>
<evidence type="ECO:0000256" key="1">
    <source>
        <dbReference type="ARBA" id="ARBA00004434"/>
    </source>
</evidence>
<sequence length="120" mass="13497">MAGAVSDSCLELSNDVQWLITVVTAPDCFRYLPACLPSPDHPTTVSLTISSVSLTCDLLTVFRGLIRRNAVYLTAIFSSAFAFEIAYDSASNRIWDAMNRGRQWKDIKHQYMVKDEEDDE</sequence>
<keyword evidence="5" id="KW-0812">Transmembrane</keyword>
<evidence type="ECO:0000256" key="2">
    <source>
        <dbReference type="ARBA" id="ARBA00007856"/>
    </source>
</evidence>
<dbReference type="PANTHER" id="PTHR12980:SF0">
    <property type="entry name" value="CYTOCHROME B-C1 COMPLEX SUBUNIT 9"/>
    <property type="match status" value="1"/>
</dbReference>
<dbReference type="STRING" id="1403190.A0A0F0I7B0"/>
<evidence type="ECO:0000256" key="7">
    <source>
        <dbReference type="ARBA" id="ARBA00022982"/>
    </source>
</evidence>
<dbReference type="InterPro" id="IPR036656">
    <property type="entry name" value="QCR9_sf"/>
</dbReference>
<evidence type="ECO:0000313" key="13">
    <source>
        <dbReference type="Proteomes" id="UP000033540"/>
    </source>
</evidence>
<dbReference type="Proteomes" id="UP000033540">
    <property type="component" value="Unassembled WGS sequence"/>
</dbReference>
<keyword evidence="7" id="KW-0249">Electron transport</keyword>
<evidence type="ECO:0000256" key="11">
    <source>
        <dbReference type="ARBA" id="ARBA00044247"/>
    </source>
</evidence>
<dbReference type="GO" id="GO:0005743">
    <property type="term" value="C:mitochondrial inner membrane"/>
    <property type="evidence" value="ECO:0007669"/>
    <property type="project" value="UniProtKB-SubCell"/>
</dbReference>
<evidence type="ECO:0000256" key="5">
    <source>
        <dbReference type="ARBA" id="ARBA00022692"/>
    </source>
</evidence>
<comment type="similarity">
    <text evidence="2">Belongs to the UQCR10/QCR9 family.</text>
</comment>
<accession>A0A0F0I7B0</accession>
<dbReference type="GO" id="GO:0006122">
    <property type="term" value="P:mitochondrial electron transport, ubiquinol to cytochrome c"/>
    <property type="evidence" value="ECO:0007669"/>
    <property type="project" value="InterPro"/>
</dbReference>
<dbReference type="GO" id="GO:0045275">
    <property type="term" value="C:respiratory chain complex III"/>
    <property type="evidence" value="ECO:0007669"/>
    <property type="project" value="InterPro"/>
</dbReference>
<name>A0A0F0I7B0_ASPPU</name>
<evidence type="ECO:0000313" key="12">
    <source>
        <dbReference type="EMBL" id="KJK63634.1"/>
    </source>
</evidence>
<evidence type="ECO:0000256" key="8">
    <source>
        <dbReference type="ARBA" id="ARBA00022989"/>
    </source>
</evidence>